<dbReference type="PANTHER" id="PTHR37299">
    <property type="entry name" value="TRANSCRIPTIONAL REGULATOR-RELATED"/>
    <property type="match status" value="1"/>
</dbReference>
<comment type="caution">
    <text evidence="4">The sequence shown here is derived from an EMBL/GenBank/DDBJ whole genome shotgun (WGS) entry which is preliminary data.</text>
</comment>
<gene>
    <name evidence="4" type="ORF">HDF25_001383</name>
</gene>
<dbReference type="Gene3D" id="3.40.50.2300">
    <property type="match status" value="1"/>
</dbReference>
<dbReference type="SUPFAM" id="SSF52172">
    <property type="entry name" value="CheY-like"/>
    <property type="match status" value="1"/>
</dbReference>
<dbReference type="InterPro" id="IPR007492">
    <property type="entry name" value="LytTR_DNA-bd_dom"/>
</dbReference>
<dbReference type="GO" id="GO:0000156">
    <property type="term" value="F:phosphorelay response regulator activity"/>
    <property type="evidence" value="ECO:0007669"/>
    <property type="project" value="InterPro"/>
</dbReference>
<feature type="domain" description="HTH LytTR-type" evidence="3">
    <location>
        <begin position="159"/>
        <end position="252"/>
    </location>
</feature>
<evidence type="ECO:0000313" key="4">
    <source>
        <dbReference type="EMBL" id="MBB6499242.1"/>
    </source>
</evidence>
<sequence>MLSVLIIEDEIPNALRLKEMLLQLDDTIQITAQLQTLRTSIQWLRENKHPDLICMDIRLTDGLSFELFNQVEIQSQVIFITAYDEYALRAFEVNGIDYLLKPLELHKLENSLRKVKNMIGFADHSGMQDILKKIEIRENVYRSRFLVAYRDMFVPVISADIAYFTSENKKNYLITHQGQRYQTEQTLEELELELNPQIFFRVSRQYIISVQSIHKIYQSFNGKLKIELVPANGESILVSRDKSATLKKWLNSSF</sequence>
<accession>A0A7X0J3R9</accession>
<reference evidence="4 5" key="1">
    <citation type="submission" date="2020-08" db="EMBL/GenBank/DDBJ databases">
        <title>Genomic Encyclopedia of Type Strains, Phase IV (KMG-V): Genome sequencing to study the core and pangenomes of soil and plant-associated prokaryotes.</title>
        <authorList>
            <person name="Whitman W."/>
        </authorList>
    </citation>
    <scope>NUCLEOTIDE SEQUENCE [LARGE SCALE GENOMIC DNA]</scope>
    <source>
        <strain evidence="4 5">M2T3</strain>
    </source>
</reference>
<dbReference type="PROSITE" id="PS50930">
    <property type="entry name" value="HTH_LYTTR"/>
    <property type="match status" value="1"/>
</dbReference>
<dbReference type="PROSITE" id="PS50110">
    <property type="entry name" value="RESPONSE_REGULATORY"/>
    <property type="match status" value="1"/>
</dbReference>
<keyword evidence="1" id="KW-0597">Phosphoprotein</keyword>
<feature type="modified residue" description="4-aspartylphosphate" evidence="1">
    <location>
        <position position="56"/>
    </location>
</feature>
<dbReference type="AlphaFoldDB" id="A0A7X0J3R9"/>
<evidence type="ECO:0000256" key="1">
    <source>
        <dbReference type="PROSITE-ProRule" id="PRU00169"/>
    </source>
</evidence>
<dbReference type="InterPro" id="IPR001789">
    <property type="entry name" value="Sig_transdc_resp-reg_receiver"/>
</dbReference>
<dbReference type="SMART" id="SM00448">
    <property type="entry name" value="REC"/>
    <property type="match status" value="1"/>
</dbReference>
<dbReference type="Pfam" id="PF00072">
    <property type="entry name" value="Response_reg"/>
    <property type="match status" value="1"/>
</dbReference>
<dbReference type="PANTHER" id="PTHR37299:SF1">
    <property type="entry name" value="STAGE 0 SPORULATION PROTEIN A HOMOLOG"/>
    <property type="match status" value="1"/>
</dbReference>
<evidence type="ECO:0000259" key="2">
    <source>
        <dbReference type="PROSITE" id="PS50110"/>
    </source>
</evidence>
<dbReference type="Proteomes" id="UP000521017">
    <property type="component" value="Unassembled WGS sequence"/>
</dbReference>
<dbReference type="RefSeq" id="WP_184623978.1">
    <property type="nucleotide sequence ID" value="NZ_JACHCC010000003.1"/>
</dbReference>
<dbReference type="GO" id="GO:0003677">
    <property type="term" value="F:DNA binding"/>
    <property type="evidence" value="ECO:0007669"/>
    <property type="project" value="InterPro"/>
</dbReference>
<dbReference type="Pfam" id="PF04397">
    <property type="entry name" value="LytTR"/>
    <property type="match status" value="1"/>
</dbReference>
<feature type="domain" description="Response regulatory" evidence="2">
    <location>
        <begin position="3"/>
        <end position="116"/>
    </location>
</feature>
<evidence type="ECO:0000259" key="3">
    <source>
        <dbReference type="PROSITE" id="PS50930"/>
    </source>
</evidence>
<evidence type="ECO:0000313" key="5">
    <source>
        <dbReference type="Proteomes" id="UP000521017"/>
    </source>
</evidence>
<name>A0A7X0J3R9_9SPHI</name>
<dbReference type="SMART" id="SM00850">
    <property type="entry name" value="LytTR"/>
    <property type="match status" value="1"/>
</dbReference>
<organism evidence="4 5">
    <name type="scientific">Pedobacter cryoconitis</name>
    <dbReference type="NCBI Taxonomy" id="188932"/>
    <lineage>
        <taxon>Bacteria</taxon>
        <taxon>Pseudomonadati</taxon>
        <taxon>Bacteroidota</taxon>
        <taxon>Sphingobacteriia</taxon>
        <taxon>Sphingobacteriales</taxon>
        <taxon>Sphingobacteriaceae</taxon>
        <taxon>Pedobacter</taxon>
    </lineage>
</organism>
<dbReference type="EMBL" id="JACHCC010000003">
    <property type="protein sequence ID" value="MBB6499242.1"/>
    <property type="molecule type" value="Genomic_DNA"/>
</dbReference>
<proteinExistence type="predicted"/>
<dbReference type="InterPro" id="IPR011006">
    <property type="entry name" value="CheY-like_superfamily"/>
</dbReference>
<protein>
    <submittedName>
        <fullName evidence="4">Two-component system LytT family response regulator</fullName>
    </submittedName>
</protein>
<dbReference type="InterPro" id="IPR046947">
    <property type="entry name" value="LytR-like"/>
</dbReference>
<dbReference type="Gene3D" id="2.40.50.1020">
    <property type="entry name" value="LytTr DNA-binding domain"/>
    <property type="match status" value="1"/>
</dbReference>